<dbReference type="InterPro" id="IPR029903">
    <property type="entry name" value="RmlD-like-bd"/>
</dbReference>
<name>A0ABR7EQP4_9FIRM</name>
<feature type="domain" description="RmlD-like substrate binding" evidence="3">
    <location>
        <begin position="3"/>
        <end position="279"/>
    </location>
</feature>
<dbReference type="Proteomes" id="UP000647235">
    <property type="component" value="Unassembled WGS sequence"/>
</dbReference>
<dbReference type="NCBIfam" id="TIGR01214">
    <property type="entry name" value="rmlD"/>
    <property type="match status" value="1"/>
</dbReference>
<dbReference type="PANTHER" id="PTHR10491">
    <property type="entry name" value="DTDP-4-DEHYDRORHAMNOSE REDUCTASE"/>
    <property type="match status" value="1"/>
</dbReference>
<dbReference type="EMBL" id="JACOOY010000001">
    <property type="protein sequence ID" value="MBC5663677.1"/>
    <property type="molecule type" value="Genomic_DNA"/>
</dbReference>
<protein>
    <recommendedName>
        <fullName evidence="2">dTDP-4-dehydrorhamnose reductase</fullName>
        <ecNumber evidence="2">1.1.1.133</ecNumber>
    </recommendedName>
</protein>
<comment type="caution">
    <text evidence="4">The sequence shown here is derived from an EMBL/GenBank/DDBJ whole genome shotgun (WGS) entry which is preliminary data.</text>
</comment>
<dbReference type="GO" id="GO:0008831">
    <property type="term" value="F:dTDP-4-dehydrorhamnose reductase activity"/>
    <property type="evidence" value="ECO:0007669"/>
    <property type="project" value="UniProtKB-EC"/>
</dbReference>
<gene>
    <name evidence="4" type="primary">rfbD</name>
    <name evidence="4" type="ORF">H8S07_00025</name>
</gene>
<keyword evidence="2 4" id="KW-0560">Oxidoreductase</keyword>
<comment type="pathway">
    <text evidence="2">Carbohydrate biosynthesis; dTDP-L-rhamnose biosynthesis.</text>
</comment>
<dbReference type="Gene3D" id="3.90.25.10">
    <property type="entry name" value="UDP-galactose 4-epimerase, domain 1"/>
    <property type="match status" value="1"/>
</dbReference>
<evidence type="ECO:0000313" key="5">
    <source>
        <dbReference type="Proteomes" id="UP000647235"/>
    </source>
</evidence>
<dbReference type="InterPro" id="IPR036291">
    <property type="entry name" value="NAD(P)-bd_dom_sf"/>
</dbReference>
<dbReference type="SUPFAM" id="SSF51735">
    <property type="entry name" value="NAD(P)-binding Rossmann-fold domains"/>
    <property type="match status" value="1"/>
</dbReference>
<comment type="similarity">
    <text evidence="1 2">Belongs to the dTDP-4-dehydrorhamnose reductase family.</text>
</comment>
<accession>A0ABR7EQP4</accession>
<evidence type="ECO:0000313" key="4">
    <source>
        <dbReference type="EMBL" id="MBC5663677.1"/>
    </source>
</evidence>
<evidence type="ECO:0000256" key="1">
    <source>
        <dbReference type="ARBA" id="ARBA00010944"/>
    </source>
</evidence>
<dbReference type="PANTHER" id="PTHR10491:SF4">
    <property type="entry name" value="METHIONINE ADENOSYLTRANSFERASE 2 SUBUNIT BETA"/>
    <property type="match status" value="1"/>
</dbReference>
<dbReference type="EC" id="1.1.1.133" evidence="2"/>
<reference evidence="4 5" key="1">
    <citation type="submission" date="2020-08" db="EMBL/GenBank/DDBJ databases">
        <title>Genome public.</title>
        <authorList>
            <person name="Liu C."/>
            <person name="Sun Q."/>
        </authorList>
    </citation>
    <scope>NUCLEOTIDE SEQUENCE [LARGE SCALE GENOMIC DNA]</scope>
    <source>
        <strain evidence="4 5">NSJ-36</strain>
    </source>
</reference>
<keyword evidence="5" id="KW-1185">Reference proteome</keyword>
<dbReference type="RefSeq" id="WP_186855185.1">
    <property type="nucleotide sequence ID" value="NZ_JACOOY010000001.1"/>
</dbReference>
<evidence type="ECO:0000256" key="2">
    <source>
        <dbReference type="RuleBase" id="RU364082"/>
    </source>
</evidence>
<dbReference type="CDD" id="cd05254">
    <property type="entry name" value="dTDP_HR_like_SDR_e"/>
    <property type="match status" value="1"/>
</dbReference>
<sequence length="285" mass="32166">MLKIWIAGSAGQIGTAINEVLDPLEMEVFNTDKDELDITQTDEVLSFGEINRPDVIINCAGITDMDLCEKEPELAYRVNALGARNLSIVARKIGAKIVHISTDDVFDGNKNTPYSEFDDTNPKTVYGRSKRAGENYVREFTHKHFVIRSSWIFGHGDNFVTRVLRKAGNGELIEAAIDETGCPTSAKDLARIILYLITTNEYGTYHATCKGLCSRYDFAREILSLAGLHAEVKEISIADSKEHLVRPAYAVLDNFILRIIDVYEMPKWKQSLEEYIAEWKEETHE</sequence>
<dbReference type="InterPro" id="IPR005913">
    <property type="entry name" value="dTDP_dehydrorham_reduct"/>
</dbReference>
<dbReference type="Pfam" id="PF04321">
    <property type="entry name" value="RmlD_sub_bind"/>
    <property type="match status" value="1"/>
</dbReference>
<organism evidence="4 5">
    <name type="scientific">Dorea hominis</name>
    <dbReference type="NCBI Taxonomy" id="2763040"/>
    <lineage>
        <taxon>Bacteria</taxon>
        <taxon>Bacillati</taxon>
        <taxon>Bacillota</taxon>
        <taxon>Clostridia</taxon>
        <taxon>Lachnospirales</taxon>
        <taxon>Lachnospiraceae</taxon>
        <taxon>Dorea</taxon>
    </lineage>
</organism>
<comment type="function">
    <text evidence="2">Catalyzes the reduction of dTDP-6-deoxy-L-lyxo-4-hexulose to yield dTDP-L-rhamnose.</text>
</comment>
<dbReference type="Gene3D" id="3.40.50.720">
    <property type="entry name" value="NAD(P)-binding Rossmann-like Domain"/>
    <property type="match status" value="1"/>
</dbReference>
<proteinExistence type="inferred from homology"/>
<keyword evidence="2" id="KW-0521">NADP</keyword>
<evidence type="ECO:0000259" key="3">
    <source>
        <dbReference type="Pfam" id="PF04321"/>
    </source>
</evidence>